<reference evidence="1 2" key="1">
    <citation type="journal article" date="2018" name="PLoS Genet.">
        <title>Population sequencing reveals clonal diversity and ancestral inbreeding in the grapevine cultivar Chardonnay.</title>
        <authorList>
            <person name="Roach M.J."/>
            <person name="Johnson D.L."/>
            <person name="Bohlmann J."/>
            <person name="van Vuuren H.J."/>
            <person name="Jones S.J."/>
            <person name="Pretorius I.S."/>
            <person name="Schmidt S.A."/>
            <person name="Borneman A.R."/>
        </authorList>
    </citation>
    <scope>NUCLEOTIDE SEQUENCE [LARGE SCALE GENOMIC DNA]</scope>
    <source>
        <strain evidence="2">cv. Chardonnay</strain>
        <tissue evidence="1">Leaf</tissue>
    </source>
</reference>
<protein>
    <submittedName>
        <fullName evidence="1">Uncharacterized protein</fullName>
    </submittedName>
</protein>
<evidence type="ECO:0000313" key="2">
    <source>
        <dbReference type="Proteomes" id="UP000288805"/>
    </source>
</evidence>
<comment type="caution">
    <text evidence="1">The sequence shown here is derived from an EMBL/GenBank/DDBJ whole genome shotgun (WGS) entry which is preliminary data.</text>
</comment>
<accession>A0A438EYY3</accession>
<gene>
    <name evidence="1" type="ORF">CK203_110629</name>
</gene>
<proteinExistence type="predicted"/>
<dbReference type="EMBL" id="QGNW01001160">
    <property type="protein sequence ID" value="RVW52915.1"/>
    <property type="molecule type" value="Genomic_DNA"/>
</dbReference>
<dbReference type="Proteomes" id="UP000288805">
    <property type="component" value="Unassembled WGS sequence"/>
</dbReference>
<evidence type="ECO:0000313" key="1">
    <source>
        <dbReference type="EMBL" id="RVW52915.1"/>
    </source>
</evidence>
<organism evidence="1 2">
    <name type="scientific">Vitis vinifera</name>
    <name type="common">Grape</name>
    <dbReference type="NCBI Taxonomy" id="29760"/>
    <lineage>
        <taxon>Eukaryota</taxon>
        <taxon>Viridiplantae</taxon>
        <taxon>Streptophyta</taxon>
        <taxon>Embryophyta</taxon>
        <taxon>Tracheophyta</taxon>
        <taxon>Spermatophyta</taxon>
        <taxon>Magnoliopsida</taxon>
        <taxon>eudicotyledons</taxon>
        <taxon>Gunneridae</taxon>
        <taxon>Pentapetalae</taxon>
        <taxon>rosids</taxon>
        <taxon>Vitales</taxon>
        <taxon>Vitaceae</taxon>
        <taxon>Viteae</taxon>
        <taxon>Vitis</taxon>
    </lineage>
</organism>
<sequence>MEKSELPLVGREDNLELASKLGCWVGKFPFAYLSLPLGALFKPTTMWDVVEEKFQKSLWHVLIGNFKKEGRGILGVWVLLAYKLHSLGVALHSEDKVGLDIVGAKEGKRGEAQAEEEEKNRSFVEVAKAKAGRIEDAVWLQLGGEL</sequence>
<name>A0A438EYY3_VITVI</name>
<dbReference type="AlphaFoldDB" id="A0A438EYY3"/>